<comment type="caution">
    <text evidence="2">The sequence shown here is derived from an EMBL/GenBank/DDBJ whole genome shotgun (WGS) entry which is preliminary data.</text>
</comment>
<keyword evidence="3" id="KW-1185">Reference proteome</keyword>
<dbReference type="Pfam" id="PF07954">
    <property type="entry name" value="DUF1689"/>
    <property type="match status" value="1"/>
</dbReference>
<dbReference type="AlphaFoldDB" id="A0AAV5QMW0"/>
<gene>
    <name evidence="2" type="ORF">DASC09_031970</name>
</gene>
<proteinExistence type="predicted"/>
<dbReference type="Proteomes" id="UP001360560">
    <property type="component" value="Unassembled WGS sequence"/>
</dbReference>
<reference evidence="2 3" key="1">
    <citation type="journal article" date="2023" name="Elife">
        <title>Identification of key yeast species and microbe-microbe interactions impacting larval growth of Drosophila in the wild.</title>
        <authorList>
            <person name="Mure A."/>
            <person name="Sugiura Y."/>
            <person name="Maeda R."/>
            <person name="Honda K."/>
            <person name="Sakurai N."/>
            <person name="Takahashi Y."/>
            <person name="Watada M."/>
            <person name="Katoh T."/>
            <person name="Gotoh A."/>
            <person name="Gotoh Y."/>
            <person name="Taniguchi I."/>
            <person name="Nakamura K."/>
            <person name="Hayashi T."/>
            <person name="Katayama T."/>
            <person name="Uemura T."/>
            <person name="Hattori Y."/>
        </authorList>
    </citation>
    <scope>NUCLEOTIDE SEQUENCE [LARGE SCALE GENOMIC DNA]</scope>
    <source>
        <strain evidence="2 3">SC-9</strain>
    </source>
</reference>
<sequence>MNNGPQKPSTSRYSEYYTKFYELDHTLTKEERITLRDYFSEIGSKSRLGCIAAFGLGFGAVLFRNRSKISSATSRVKILRNQSPHLTNEELFAKLNDLQKQKQKQKQNNIGVKAFLWGLGSVLLFFPVTLKVSESSAYNGLVANHAPVDGEKAKVVKVADLLSQNNNILQWRVYYEMTIRHPEKAIKDPRLNQQNRRVIDTQQQSQRQPETMESHEEPSIGFSQEVRTPAAASPEPLYPKTIDTAPSDDTPSYVDNYQSGDGFGNRDSDDDIFENMGLAAGGSSNYSSAKGKNENTYSSSWDRIRAENNVEGGNEGGSSWEKIRRNSN</sequence>
<protein>
    <submittedName>
        <fullName evidence="2">Uncharacterized protein</fullName>
    </submittedName>
</protein>
<evidence type="ECO:0000313" key="3">
    <source>
        <dbReference type="Proteomes" id="UP001360560"/>
    </source>
</evidence>
<evidence type="ECO:0000313" key="2">
    <source>
        <dbReference type="EMBL" id="GMM35872.1"/>
    </source>
</evidence>
<accession>A0AAV5QMW0</accession>
<dbReference type="GeneID" id="90073847"/>
<feature type="compositionally biased region" description="Polar residues" evidence="1">
    <location>
        <begin position="191"/>
        <end position="209"/>
    </location>
</feature>
<dbReference type="EMBL" id="BTFZ01000011">
    <property type="protein sequence ID" value="GMM35872.1"/>
    <property type="molecule type" value="Genomic_DNA"/>
</dbReference>
<dbReference type="RefSeq" id="XP_064852868.1">
    <property type="nucleotide sequence ID" value="XM_064996796.1"/>
</dbReference>
<name>A0AAV5QMW0_9ASCO</name>
<evidence type="ECO:0000256" key="1">
    <source>
        <dbReference type="SAM" id="MobiDB-lite"/>
    </source>
</evidence>
<dbReference type="InterPro" id="IPR012470">
    <property type="entry name" value="Pup1-like"/>
</dbReference>
<feature type="region of interest" description="Disordered" evidence="1">
    <location>
        <begin position="186"/>
        <end position="328"/>
    </location>
</feature>
<organism evidence="2 3">
    <name type="scientific">Saccharomycopsis crataegensis</name>
    <dbReference type="NCBI Taxonomy" id="43959"/>
    <lineage>
        <taxon>Eukaryota</taxon>
        <taxon>Fungi</taxon>
        <taxon>Dikarya</taxon>
        <taxon>Ascomycota</taxon>
        <taxon>Saccharomycotina</taxon>
        <taxon>Saccharomycetes</taxon>
        <taxon>Saccharomycopsidaceae</taxon>
        <taxon>Saccharomycopsis</taxon>
    </lineage>
</organism>
<feature type="compositionally biased region" description="Polar residues" evidence="1">
    <location>
        <begin position="247"/>
        <end position="259"/>
    </location>
</feature>
<feature type="compositionally biased region" description="Polar residues" evidence="1">
    <location>
        <begin position="282"/>
        <end position="301"/>
    </location>
</feature>